<dbReference type="InterPro" id="IPR014043">
    <property type="entry name" value="Acyl_transferase_dom"/>
</dbReference>
<dbReference type="SMART" id="SM00822">
    <property type="entry name" value="PKS_KR"/>
    <property type="match status" value="1"/>
</dbReference>
<dbReference type="Pfam" id="PF02801">
    <property type="entry name" value="Ketoacyl-synt_C"/>
    <property type="match status" value="1"/>
</dbReference>
<feature type="domain" description="Ketosynthase family 3 (KS3)" evidence="5">
    <location>
        <begin position="1"/>
        <end position="279"/>
    </location>
</feature>
<comment type="caution">
    <text evidence="6">The sequence shown here is derived from an EMBL/GenBank/DDBJ whole genome shotgun (WGS) entry which is preliminary data.</text>
</comment>
<evidence type="ECO:0000256" key="1">
    <source>
        <dbReference type="ARBA" id="ARBA00022450"/>
    </source>
</evidence>
<dbReference type="Gene3D" id="3.40.366.10">
    <property type="entry name" value="Malonyl-Coenzyme A Acyl Carrier Protein, domain 2"/>
    <property type="match status" value="2"/>
</dbReference>
<feature type="non-terminal residue" evidence="6">
    <location>
        <position position="1"/>
    </location>
</feature>
<evidence type="ECO:0000256" key="2">
    <source>
        <dbReference type="ARBA" id="ARBA00022553"/>
    </source>
</evidence>
<sequence length="1523" mass="164597">FKLNPTQVKSQDPQQFLALESAFEACNSAGFFKHKERMTEVAVFVGAMNLDSNLMWNMEACNGYTAAGNASSMINGAVSFAFDFRGASECIDTACASGLSALASAESEVQKGCSVPYAQLLNICRNNDGRSTDTITKPSPDQQLSCMKKAWQGRAAVCQAVECHGTGTPIGDPIEVQSVGRMFGQPNGSGVAIGAIKSNINHTESAAGLAGLIKAVHVVQLSGMFPHGAGFWSPKKSINLETGGKGLILSTEFQALQIQGVGVNSFGFSGTNVHAALIPPAQLEDDAGPSPFSRHVRTPIVVPISSHSPGSLRVSMDDLCKELETDFSDAKLYQVARQSAYREVRACRKAFLDQTRDALANSLKTSVDGAEEPEASTTKPKRLVLVVPGNGCQVPKMLSKTLEAFPIAEQKFQELKEALSGQDLELDALLSAEKLPESVLEQQIMLFAFSMVLSDLLQGLGLQIHAVVGHSAGELPCAYLAGALTLQDAVNLLSLGKLAKVDGNVRPDGGMAVVREMAVADVEGILKKFNQNMMVDSAKIHIERWMDLEKVPAAYHHPELCKPAAESFKQKFKPAQSSPPCEHTASQTFPKFFSTVEGCELELRKLGLEYWTKHTLERVRFSQAIDAILGDQGEGELLFLELKKQNGSHIMHQARQAGKNVTVLPLTGRDAGQEVGFVRAPAWIEMPLGVSTESSTQSATLSSELTESVGQSDAGALLLDTVLQESSWRCLEDVRFQNPCRGDQSIALRILEDGHFNIKTGSRLGQWFGGTKTLPLSSIVNLLGKGGLTYGPDLKVAGDLRIKDKGPKASCLGFCEVTCHALRSGGSGGAAILDQALEVYEPNLAREGALPSMLEKLVVFSQDWWRNAEKLDLIVEVKPHFCSAICASFALFAPDGSAVAEVHHVWGKLLSSSAQPIHELLWQIAPSPLPHDDVADATGADMFAFISAWESSPVTQLLEKNQLPGLSKSRMIGPEEKGKACSVALADNKEGACTILYEWTQGIDDKELESLTRQSVPRVDEGLRQAVRRFREVVKWALSRKGAQIIVITRESPQLAPSKPSKSSMPGSGMFIAMVKCLVKEEVPARGMLRVIEMADLSDASVLQLGLEIRSPRQDCSEIMIQEGRANRLELIRQPLSFDSLSLTALKRDAAYIVIGGARRHGLSALVVETLAQMGAGTVVVVGRNKEDETFSNFRKTFRNTRVLAVQCDISCVGSIPKALEQAGVRQPVRGLFHGAASFDGDKLFKGVSEEAFEATMKPKVLGSLALLATAQEAKWELDYVCYLSSVVVSLGNLGQCAYAGANGFQADLGCWQSLCSSGTCQYQVINFTVLQGVGVMHDKPELERQLEMTRGFPAINPESIRQMLQTVLCSSLPIVTVATFDRQKLPSLPLASNPVVASRFHTIMNRFQGEVAQAPSTTLTPEEHPQDAVADPKVEALPPSSKQEERKDAGKSDGTSLPRQVLEKLEKITGKKLEVQRPLVFQGVDSQLAIEIQSQLKPMGVEVSLNELQSEDALATLLGRVK</sequence>
<dbReference type="SUPFAM" id="SSF52151">
    <property type="entry name" value="FabD/lysophospholipase-like"/>
    <property type="match status" value="1"/>
</dbReference>
<dbReference type="PANTHER" id="PTHR43775:SF37">
    <property type="entry name" value="SI:DKEY-61P9.11"/>
    <property type="match status" value="1"/>
</dbReference>
<evidence type="ECO:0000256" key="3">
    <source>
        <dbReference type="ARBA" id="ARBA00022679"/>
    </source>
</evidence>
<dbReference type="Gene3D" id="3.30.70.3290">
    <property type="match status" value="1"/>
</dbReference>
<keyword evidence="1" id="KW-0596">Phosphopantetheine</keyword>
<dbReference type="Pfam" id="PF08659">
    <property type="entry name" value="KR"/>
    <property type="match status" value="1"/>
</dbReference>
<evidence type="ECO:0000256" key="4">
    <source>
        <dbReference type="SAM" id="MobiDB-lite"/>
    </source>
</evidence>
<feature type="region of interest" description="Disordered" evidence="4">
    <location>
        <begin position="1416"/>
        <end position="1459"/>
    </location>
</feature>
<dbReference type="PANTHER" id="PTHR43775">
    <property type="entry name" value="FATTY ACID SYNTHASE"/>
    <property type="match status" value="1"/>
</dbReference>
<dbReference type="InterPro" id="IPR050091">
    <property type="entry name" value="PKS_NRPS_Biosynth_Enz"/>
</dbReference>
<keyword evidence="3" id="KW-0808">Transferase</keyword>
<dbReference type="SMART" id="SM00825">
    <property type="entry name" value="PKS_KS"/>
    <property type="match status" value="1"/>
</dbReference>
<dbReference type="InterPro" id="IPR036291">
    <property type="entry name" value="NAD(P)-bd_dom_sf"/>
</dbReference>
<name>A0ABP0S4F1_9DINO</name>
<protein>
    <submittedName>
        <fullName evidence="6">Fusarin C synthetase (FUSS) (Fusarin C cluster PKS/NRPS FUS1) (Fusarin biosynthesis megasynthetase) (Fusarin biosynthesis protein 1)</fullName>
    </submittedName>
</protein>
<dbReference type="InterPro" id="IPR057326">
    <property type="entry name" value="KR_dom"/>
</dbReference>
<dbReference type="Gene3D" id="3.40.47.10">
    <property type="match status" value="2"/>
</dbReference>
<organism evidence="6 7">
    <name type="scientific">Durusdinium trenchii</name>
    <dbReference type="NCBI Taxonomy" id="1381693"/>
    <lineage>
        <taxon>Eukaryota</taxon>
        <taxon>Sar</taxon>
        <taxon>Alveolata</taxon>
        <taxon>Dinophyceae</taxon>
        <taxon>Suessiales</taxon>
        <taxon>Symbiodiniaceae</taxon>
        <taxon>Durusdinium</taxon>
    </lineage>
</organism>
<proteinExistence type="predicted"/>
<reference evidence="6 7" key="1">
    <citation type="submission" date="2024-02" db="EMBL/GenBank/DDBJ databases">
        <authorList>
            <person name="Chen Y."/>
            <person name="Shah S."/>
            <person name="Dougan E. K."/>
            <person name="Thang M."/>
            <person name="Chan C."/>
        </authorList>
    </citation>
    <scope>NUCLEOTIDE SEQUENCE [LARGE SCALE GENOMIC DNA]</scope>
</reference>
<dbReference type="InterPro" id="IPR013968">
    <property type="entry name" value="PKS_KR"/>
</dbReference>
<gene>
    <name evidence="6" type="ORF">SCF082_LOCUS49914</name>
</gene>
<dbReference type="Gene3D" id="3.40.50.720">
    <property type="entry name" value="NAD(P)-binding Rossmann-like Domain"/>
    <property type="match status" value="1"/>
</dbReference>
<keyword evidence="2" id="KW-0597">Phosphoprotein</keyword>
<dbReference type="InterPro" id="IPR016035">
    <property type="entry name" value="Acyl_Trfase/lysoPLipase"/>
</dbReference>
<dbReference type="InterPro" id="IPR020841">
    <property type="entry name" value="PKS_Beta-ketoAc_synthase_dom"/>
</dbReference>
<dbReference type="Proteomes" id="UP001642464">
    <property type="component" value="Unassembled WGS sequence"/>
</dbReference>
<dbReference type="PROSITE" id="PS52004">
    <property type="entry name" value="KS3_2"/>
    <property type="match status" value="1"/>
</dbReference>
<dbReference type="InterPro" id="IPR014031">
    <property type="entry name" value="Ketoacyl_synth_C"/>
</dbReference>
<accession>A0ABP0S4F1</accession>
<keyword evidence="7" id="KW-1185">Reference proteome</keyword>
<evidence type="ECO:0000259" key="5">
    <source>
        <dbReference type="PROSITE" id="PS52004"/>
    </source>
</evidence>
<dbReference type="Pfam" id="PF00109">
    <property type="entry name" value="ketoacyl-synt"/>
    <property type="match status" value="1"/>
</dbReference>
<evidence type="ECO:0000313" key="7">
    <source>
        <dbReference type="Proteomes" id="UP001642464"/>
    </source>
</evidence>
<feature type="compositionally biased region" description="Basic and acidic residues" evidence="4">
    <location>
        <begin position="1443"/>
        <end position="1452"/>
    </location>
</feature>
<evidence type="ECO:0000313" key="6">
    <source>
        <dbReference type="EMBL" id="CAK9107196.1"/>
    </source>
</evidence>
<dbReference type="SUPFAM" id="SSF51735">
    <property type="entry name" value="NAD(P)-binding Rossmann-fold domains"/>
    <property type="match status" value="1"/>
</dbReference>
<dbReference type="InterPro" id="IPR016039">
    <property type="entry name" value="Thiolase-like"/>
</dbReference>
<dbReference type="SUPFAM" id="SSF53901">
    <property type="entry name" value="Thiolase-like"/>
    <property type="match status" value="2"/>
</dbReference>
<dbReference type="SMART" id="SM00827">
    <property type="entry name" value="PKS_AT"/>
    <property type="match status" value="1"/>
</dbReference>
<dbReference type="CDD" id="cd00833">
    <property type="entry name" value="PKS"/>
    <property type="match status" value="1"/>
</dbReference>
<dbReference type="InterPro" id="IPR001227">
    <property type="entry name" value="Ac_transferase_dom_sf"/>
</dbReference>
<dbReference type="Pfam" id="PF00698">
    <property type="entry name" value="Acyl_transf_1"/>
    <property type="match status" value="1"/>
</dbReference>
<dbReference type="EMBL" id="CAXAMM010042873">
    <property type="protein sequence ID" value="CAK9107196.1"/>
    <property type="molecule type" value="Genomic_DNA"/>
</dbReference>
<dbReference type="InterPro" id="IPR014030">
    <property type="entry name" value="Ketoacyl_synth_N"/>
</dbReference>
<feature type="compositionally biased region" description="Basic and acidic residues" evidence="4">
    <location>
        <begin position="1422"/>
        <end position="1435"/>
    </location>
</feature>
<dbReference type="Gene3D" id="3.30.70.250">
    <property type="entry name" value="Malonyl-CoA ACP transacylase, ACP-binding"/>
    <property type="match status" value="1"/>
</dbReference>